<evidence type="ECO:0008006" key="5">
    <source>
        <dbReference type="Google" id="ProtNLM"/>
    </source>
</evidence>
<accession>A0A5E4Z4R7</accession>
<reference evidence="3 4" key="1">
    <citation type="submission" date="2019-08" db="EMBL/GenBank/DDBJ databases">
        <authorList>
            <person name="Peeters C."/>
        </authorList>
    </citation>
    <scope>NUCLEOTIDE SEQUENCE [LARGE SCALE GENOMIC DNA]</scope>
    <source>
        <strain evidence="3 4">LMG 31111</strain>
    </source>
</reference>
<dbReference type="AlphaFoldDB" id="A0A5E4Z4R7"/>
<feature type="coiled-coil region" evidence="1">
    <location>
        <begin position="87"/>
        <end position="121"/>
    </location>
</feature>
<keyword evidence="2" id="KW-0812">Transmembrane</keyword>
<evidence type="ECO:0000313" key="4">
    <source>
        <dbReference type="Proteomes" id="UP000383971"/>
    </source>
</evidence>
<keyword evidence="2" id="KW-0472">Membrane</keyword>
<protein>
    <recommendedName>
        <fullName evidence="5">DNA-binding protein</fullName>
    </recommendedName>
</protein>
<sequence>MPIVSISEAARLVGKNRKTVQKYLTDGQLSLSMDGQAKGIEISELIRVFGPLTGQPTLSMDRQNGQQVAPPAVHGQSSEIEGLKGIIAAKDAHIAALAVQVDELREEKRELRAQVTGLLEHRQQAQPQQAPTISDKIDKTGLYSLIIVLLVASAVLWIIMLTSRGG</sequence>
<keyword evidence="2" id="KW-1133">Transmembrane helix</keyword>
<evidence type="ECO:0000256" key="1">
    <source>
        <dbReference type="SAM" id="Coils"/>
    </source>
</evidence>
<gene>
    <name evidence="3" type="ORF">PCO31111_05093</name>
</gene>
<keyword evidence="4" id="KW-1185">Reference proteome</keyword>
<feature type="transmembrane region" description="Helical" evidence="2">
    <location>
        <begin position="141"/>
        <end position="161"/>
    </location>
</feature>
<dbReference type="RefSeq" id="WP_150587296.1">
    <property type="nucleotide sequence ID" value="NZ_CABPSE010000034.1"/>
</dbReference>
<name>A0A5E4Z4R7_9BURK</name>
<proteinExistence type="predicted"/>
<keyword evidence="1" id="KW-0175">Coiled coil</keyword>
<organism evidence="3 4">
    <name type="scientific">Pandoraea communis</name>
    <dbReference type="NCBI Taxonomy" id="2508297"/>
    <lineage>
        <taxon>Bacteria</taxon>
        <taxon>Pseudomonadati</taxon>
        <taxon>Pseudomonadota</taxon>
        <taxon>Betaproteobacteria</taxon>
        <taxon>Burkholderiales</taxon>
        <taxon>Burkholderiaceae</taxon>
        <taxon>Pandoraea</taxon>
    </lineage>
</organism>
<evidence type="ECO:0000256" key="2">
    <source>
        <dbReference type="SAM" id="Phobius"/>
    </source>
</evidence>
<dbReference type="Proteomes" id="UP000383971">
    <property type="component" value="Unassembled WGS sequence"/>
</dbReference>
<evidence type="ECO:0000313" key="3">
    <source>
        <dbReference type="EMBL" id="VVE56089.1"/>
    </source>
</evidence>
<dbReference type="EMBL" id="CABPSE010000034">
    <property type="protein sequence ID" value="VVE56089.1"/>
    <property type="molecule type" value="Genomic_DNA"/>
</dbReference>